<evidence type="ECO:0000256" key="1">
    <source>
        <dbReference type="SAM" id="Phobius"/>
    </source>
</evidence>
<dbReference type="AlphaFoldDB" id="A0A853IJF6"/>
<reference evidence="2 3" key="1">
    <citation type="submission" date="2020-07" db="EMBL/GenBank/DDBJ databases">
        <title>Endozoicomonas sp. nov., isolated from sediment.</title>
        <authorList>
            <person name="Gu T."/>
        </authorList>
    </citation>
    <scope>NUCLEOTIDE SEQUENCE [LARGE SCALE GENOMIC DNA]</scope>
    <source>
        <strain evidence="2 3">SM1973</strain>
    </source>
</reference>
<comment type="caution">
    <text evidence="2">The sequence shown here is derived from an EMBL/GenBank/DDBJ whole genome shotgun (WGS) entry which is preliminary data.</text>
</comment>
<feature type="transmembrane region" description="Helical" evidence="1">
    <location>
        <begin position="41"/>
        <end position="61"/>
    </location>
</feature>
<dbReference type="Proteomes" id="UP000569732">
    <property type="component" value="Unassembled WGS sequence"/>
</dbReference>
<sequence>MSEKKENSDSDSIVLLLNICCIFMISACIAIFFSADTVEKYYSMGFAAIAAAAFGFVRYHYTRNK</sequence>
<protein>
    <submittedName>
        <fullName evidence="2">Uncharacterized protein</fullName>
    </submittedName>
</protein>
<keyword evidence="1" id="KW-0812">Transmembrane</keyword>
<accession>A0A853IJF6</accession>
<evidence type="ECO:0000313" key="3">
    <source>
        <dbReference type="Proteomes" id="UP000569732"/>
    </source>
</evidence>
<feature type="transmembrane region" description="Helical" evidence="1">
    <location>
        <begin position="12"/>
        <end position="35"/>
    </location>
</feature>
<evidence type="ECO:0000313" key="2">
    <source>
        <dbReference type="EMBL" id="NYZ67786.1"/>
    </source>
</evidence>
<gene>
    <name evidence="2" type="ORF">H0A36_17370</name>
</gene>
<organism evidence="2 3">
    <name type="scientific">Spartinivicinus marinus</name>
    <dbReference type="NCBI Taxonomy" id="2994442"/>
    <lineage>
        <taxon>Bacteria</taxon>
        <taxon>Pseudomonadati</taxon>
        <taxon>Pseudomonadota</taxon>
        <taxon>Gammaproteobacteria</taxon>
        <taxon>Oceanospirillales</taxon>
        <taxon>Zooshikellaceae</taxon>
        <taxon>Spartinivicinus</taxon>
    </lineage>
</organism>
<name>A0A853IJF6_9GAMM</name>
<proteinExistence type="predicted"/>
<dbReference type="PROSITE" id="PS51257">
    <property type="entry name" value="PROKAR_LIPOPROTEIN"/>
    <property type="match status" value="1"/>
</dbReference>
<dbReference type="RefSeq" id="WP_180569809.1">
    <property type="nucleotide sequence ID" value="NZ_JACCKB010000030.1"/>
</dbReference>
<dbReference type="EMBL" id="JACCKB010000030">
    <property type="protein sequence ID" value="NYZ67786.1"/>
    <property type="molecule type" value="Genomic_DNA"/>
</dbReference>
<keyword evidence="3" id="KW-1185">Reference proteome</keyword>
<keyword evidence="1" id="KW-0472">Membrane</keyword>
<keyword evidence="1" id="KW-1133">Transmembrane helix</keyword>